<gene>
    <name evidence="4" type="ORF">KME15_02040</name>
</gene>
<reference evidence="4" key="2">
    <citation type="journal article" date="2022" name="Microbiol. Resour. Announc.">
        <title>Metagenome Sequencing to Explore Phylogenomics of Terrestrial Cyanobacteria.</title>
        <authorList>
            <person name="Ward R.D."/>
            <person name="Stajich J.E."/>
            <person name="Johansen J.R."/>
            <person name="Huntemann M."/>
            <person name="Clum A."/>
            <person name="Foster B."/>
            <person name="Foster B."/>
            <person name="Roux S."/>
            <person name="Palaniappan K."/>
            <person name="Varghese N."/>
            <person name="Mukherjee S."/>
            <person name="Reddy T.B.K."/>
            <person name="Daum C."/>
            <person name="Copeland A."/>
            <person name="Chen I.A."/>
            <person name="Ivanova N.N."/>
            <person name="Kyrpides N.C."/>
            <person name="Shapiro N."/>
            <person name="Eloe-Fadrosh E.A."/>
            <person name="Pietrasiak N."/>
        </authorList>
    </citation>
    <scope>NUCLEOTIDE SEQUENCE</scope>
    <source>
        <strain evidence="4">UHER 2000/2452</strain>
    </source>
</reference>
<keyword evidence="1" id="KW-0677">Repeat</keyword>
<evidence type="ECO:0000313" key="5">
    <source>
        <dbReference type="Proteomes" id="UP000757435"/>
    </source>
</evidence>
<evidence type="ECO:0000313" key="4">
    <source>
        <dbReference type="EMBL" id="MBW4657427.1"/>
    </source>
</evidence>
<dbReference type="Pfam" id="PF13432">
    <property type="entry name" value="TPR_16"/>
    <property type="match status" value="3"/>
</dbReference>
<protein>
    <submittedName>
        <fullName evidence="4">Tetratricopeptide repeat protein</fullName>
    </submittedName>
</protein>
<dbReference type="PANTHER" id="PTHR45586">
    <property type="entry name" value="TPR REPEAT-CONTAINING PROTEIN PA4667"/>
    <property type="match status" value="1"/>
</dbReference>
<dbReference type="SUPFAM" id="SSF48452">
    <property type="entry name" value="TPR-like"/>
    <property type="match status" value="3"/>
</dbReference>
<organism evidence="4 5">
    <name type="scientific">Drouetiella hepatica Uher 2000/2452</name>
    <dbReference type="NCBI Taxonomy" id="904376"/>
    <lineage>
        <taxon>Bacteria</taxon>
        <taxon>Bacillati</taxon>
        <taxon>Cyanobacteriota</taxon>
        <taxon>Cyanophyceae</taxon>
        <taxon>Oculatellales</taxon>
        <taxon>Oculatellaceae</taxon>
        <taxon>Drouetiella</taxon>
    </lineage>
</organism>
<dbReference type="PROSITE" id="PS50005">
    <property type="entry name" value="TPR"/>
    <property type="match status" value="3"/>
</dbReference>
<dbReference type="Pfam" id="PF14559">
    <property type="entry name" value="TPR_19"/>
    <property type="match status" value="1"/>
</dbReference>
<dbReference type="Proteomes" id="UP000757435">
    <property type="component" value="Unassembled WGS sequence"/>
</dbReference>
<dbReference type="AlphaFoldDB" id="A0A951UKZ0"/>
<reference evidence="4" key="1">
    <citation type="submission" date="2021-05" db="EMBL/GenBank/DDBJ databases">
        <authorList>
            <person name="Pietrasiak N."/>
            <person name="Ward R."/>
            <person name="Stajich J.E."/>
            <person name="Kurbessoian T."/>
        </authorList>
    </citation>
    <scope>NUCLEOTIDE SEQUENCE</scope>
    <source>
        <strain evidence="4">UHER 2000/2452</strain>
    </source>
</reference>
<accession>A0A951UKZ0</accession>
<dbReference type="InterPro" id="IPR011990">
    <property type="entry name" value="TPR-like_helical_dom_sf"/>
</dbReference>
<feature type="repeat" description="TPR" evidence="3">
    <location>
        <begin position="656"/>
        <end position="689"/>
    </location>
</feature>
<dbReference type="InterPro" id="IPR051012">
    <property type="entry name" value="CellSynth/LPSAsmb/PSIAsmb"/>
</dbReference>
<keyword evidence="2 3" id="KW-0802">TPR repeat</keyword>
<dbReference type="SMART" id="SM00028">
    <property type="entry name" value="TPR"/>
    <property type="match status" value="7"/>
</dbReference>
<feature type="repeat" description="TPR" evidence="3">
    <location>
        <begin position="275"/>
        <end position="308"/>
    </location>
</feature>
<feature type="repeat" description="TPR" evidence="3">
    <location>
        <begin position="68"/>
        <end position="101"/>
    </location>
</feature>
<dbReference type="EMBL" id="JAHHHD010000001">
    <property type="protein sequence ID" value="MBW4657427.1"/>
    <property type="molecule type" value="Genomic_DNA"/>
</dbReference>
<dbReference type="Gene3D" id="1.25.40.10">
    <property type="entry name" value="Tetratricopeptide repeat domain"/>
    <property type="match status" value="3"/>
</dbReference>
<evidence type="ECO:0000256" key="1">
    <source>
        <dbReference type="ARBA" id="ARBA00022737"/>
    </source>
</evidence>
<evidence type="ECO:0000256" key="3">
    <source>
        <dbReference type="PROSITE-ProRule" id="PRU00339"/>
    </source>
</evidence>
<evidence type="ECO:0000256" key="2">
    <source>
        <dbReference type="ARBA" id="ARBA00022803"/>
    </source>
</evidence>
<name>A0A951UKZ0_9CYAN</name>
<dbReference type="InterPro" id="IPR019734">
    <property type="entry name" value="TPR_rpt"/>
</dbReference>
<proteinExistence type="predicted"/>
<dbReference type="PANTHER" id="PTHR45586:SF1">
    <property type="entry name" value="LIPOPOLYSACCHARIDE ASSEMBLY PROTEIN B"/>
    <property type="match status" value="1"/>
</dbReference>
<comment type="caution">
    <text evidence="4">The sequence shown here is derived from an EMBL/GenBank/DDBJ whole genome shotgun (WGS) entry which is preliminary data.</text>
</comment>
<sequence>MNQNWRRLTGSATGLAIVKLVIMGLAIVGSATPAPAQVSEGYTLLNRGWVNDAIAAFRQTLQSQPQSLEAKLGLAIAYQRAGQDANAWQAYQQVLAQDPRNRQALTAVGQLGGYRPEWQPRGITALTTLLDITPGDTAARTQRALLYGYQGEFSEAIADYQILLTRPTPEVVLGAAQIYAYSGDYLESLTLFDRYLATGKAIPNSAVTAYALSLQETGSPDRAIQVLQPRLQTSPDDVQIRATLASAYAGNYQIEQALTLLDPLRDRPETLLPLARALSSIGRQAQDADLYKGAIDLYRQVLQQTPNPSTSLITEIADVFSDDPSAQPEALPLYEKVTAQQPQNQSAWVKQWVLQQQLGQISKPELQQQLQQVLGTLPTRSGDRRSLALALLRLDPPQPEFLPLFQSALQEGSAVPFFNFRIAQIALQQGDREAASKALTLYGATPIGTKDPATDFLFAEIERQQGNLDASAQRYQKLVDRNLGDPVTRDALRGLAGIQLAQGKPEAALSIYDRLVTENPQDLPSQLGQAGVAYQLQKTSKAEAEAVLEGLNDRAEPPSELFLLVGALPADPQREKLYERLLAIDPNNIGVNLRWVQLWASRDPAKAQAHVTQLLVTNPDRMGATFIQGDLAQRLGNLPLASQAYEDILTMQPDNPDALSALGGVRFQQKRFAEAERLYTQVLSLRADTDVQRILAELKLAQDQPIAALARFQALQKTDSRWSDRAEQIRVNLLRRRGFQPYWERY</sequence>